<dbReference type="GO" id="GO:0071011">
    <property type="term" value="C:precatalytic spliceosome"/>
    <property type="evidence" value="ECO:0007669"/>
    <property type="project" value="TreeGrafter"/>
</dbReference>
<evidence type="ECO:0000256" key="3">
    <source>
        <dbReference type="ARBA" id="ARBA00022833"/>
    </source>
</evidence>
<dbReference type="GO" id="GO:0008270">
    <property type="term" value="F:zinc ion binding"/>
    <property type="evidence" value="ECO:0007669"/>
    <property type="project" value="UniProtKB-KW"/>
</dbReference>
<keyword evidence="2" id="KW-0863">Zinc-finger</keyword>
<evidence type="ECO:0000256" key="1">
    <source>
        <dbReference type="ARBA" id="ARBA00022723"/>
    </source>
</evidence>
<evidence type="ECO:0000313" key="6">
    <source>
        <dbReference type="EMBL" id="RAO65687.1"/>
    </source>
</evidence>
<keyword evidence="7" id="KW-1185">Reference proteome</keyword>
<evidence type="ECO:0000256" key="4">
    <source>
        <dbReference type="SAM" id="MobiDB-lite"/>
    </source>
</evidence>
<dbReference type="SMART" id="SM01052">
    <property type="entry name" value="CAP_GLY"/>
    <property type="match status" value="1"/>
</dbReference>
<evidence type="ECO:0000259" key="5">
    <source>
        <dbReference type="PROSITE" id="PS50245"/>
    </source>
</evidence>
<dbReference type="PANTHER" id="PTHR13173:SF10">
    <property type="entry name" value="WW DOMAIN-BINDING PROTEIN 4"/>
    <property type="match status" value="1"/>
</dbReference>
<dbReference type="InterPro" id="IPR013085">
    <property type="entry name" value="U1-CZ_Znf_C2H2"/>
</dbReference>
<dbReference type="Gene3D" id="2.30.30.190">
    <property type="entry name" value="CAP Gly-rich-like domain"/>
    <property type="match status" value="1"/>
</dbReference>
<dbReference type="GO" id="GO:0000398">
    <property type="term" value="P:mRNA splicing, via spliceosome"/>
    <property type="evidence" value="ECO:0007669"/>
    <property type="project" value="InterPro"/>
</dbReference>
<dbReference type="InterPro" id="IPR036236">
    <property type="entry name" value="Znf_C2H2_sf"/>
</dbReference>
<feature type="compositionally biased region" description="Low complexity" evidence="4">
    <location>
        <begin position="519"/>
        <end position="538"/>
    </location>
</feature>
<dbReference type="SUPFAM" id="SSF57667">
    <property type="entry name" value="beta-beta-alpha zinc fingers"/>
    <property type="match status" value="1"/>
</dbReference>
<dbReference type="Proteomes" id="UP000249363">
    <property type="component" value="Unassembled WGS sequence"/>
</dbReference>
<feature type="compositionally biased region" description="Basic residues" evidence="4">
    <location>
        <begin position="717"/>
        <end position="727"/>
    </location>
</feature>
<dbReference type="EMBL" id="MIKG01000002">
    <property type="protein sequence ID" value="RAO65687.1"/>
    <property type="molecule type" value="Genomic_DNA"/>
</dbReference>
<dbReference type="InterPro" id="IPR032675">
    <property type="entry name" value="LRR_dom_sf"/>
</dbReference>
<feature type="region of interest" description="Disordered" evidence="4">
    <location>
        <begin position="384"/>
        <end position="413"/>
    </location>
</feature>
<feature type="region of interest" description="Disordered" evidence="4">
    <location>
        <begin position="489"/>
        <end position="545"/>
    </location>
</feature>
<dbReference type="GeneID" id="63790916"/>
<dbReference type="InterPro" id="IPR040023">
    <property type="entry name" value="WBP4"/>
</dbReference>
<feature type="compositionally biased region" description="Basic and acidic residues" evidence="4">
    <location>
        <begin position="690"/>
        <end position="703"/>
    </location>
</feature>
<dbReference type="PROSITE" id="PS50245">
    <property type="entry name" value="CAP_GLY_2"/>
    <property type="match status" value="1"/>
</dbReference>
<name>A0A364KQ61_TALAM</name>
<dbReference type="STRING" id="1196081.A0A364KQ61"/>
<dbReference type="Pfam" id="PF06220">
    <property type="entry name" value="zf-U1"/>
    <property type="match status" value="1"/>
</dbReference>
<feature type="domain" description="CAP-Gly" evidence="5">
    <location>
        <begin position="24"/>
        <end position="76"/>
    </location>
</feature>
<keyword evidence="1" id="KW-0479">Metal-binding</keyword>
<accession>A0A364KQ61</accession>
<dbReference type="Pfam" id="PF01302">
    <property type="entry name" value="CAP_GLY"/>
    <property type="match status" value="1"/>
</dbReference>
<dbReference type="SUPFAM" id="SSF74924">
    <property type="entry name" value="Cap-Gly domain"/>
    <property type="match status" value="1"/>
</dbReference>
<dbReference type="InterPro" id="IPR003604">
    <property type="entry name" value="Matrin/U1-like-C_Znf_C2H2"/>
</dbReference>
<dbReference type="RefSeq" id="XP_040730204.1">
    <property type="nucleotide sequence ID" value="XM_040873763.1"/>
</dbReference>
<dbReference type="AlphaFoldDB" id="A0A364KQ61"/>
<dbReference type="PANTHER" id="PTHR13173">
    <property type="entry name" value="WW DOMAIN BINDING PROTEIN 4"/>
    <property type="match status" value="1"/>
</dbReference>
<dbReference type="InterPro" id="IPR000938">
    <property type="entry name" value="CAP-Gly_domain"/>
</dbReference>
<dbReference type="OrthoDB" id="5273213at2759"/>
<dbReference type="InterPro" id="IPR036859">
    <property type="entry name" value="CAP-Gly_dom_sf"/>
</dbReference>
<feature type="region of interest" description="Disordered" evidence="4">
    <location>
        <begin position="652"/>
        <end position="727"/>
    </location>
</feature>
<feature type="compositionally biased region" description="Basic and acidic residues" evidence="4">
    <location>
        <begin position="489"/>
        <end position="505"/>
    </location>
</feature>
<reference evidence="6 7" key="1">
    <citation type="journal article" date="2017" name="Biotechnol. Biofuels">
        <title>Differential beta-glucosidase expression as a function of carbon source availability in Talaromyces amestolkiae: a genomic and proteomic approach.</title>
        <authorList>
            <person name="de Eugenio L.I."/>
            <person name="Mendez-Liter J.A."/>
            <person name="Nieto-Dominguez M."/>
            <person name="Alonso L."/>
            <person name="Gil-Munoz J."/>
            <person name="Barriuso J."/>
            <person name="Prieto A."/>
            <person name="Martinez M.J."/>
        </authorList>
    </citation>
    <scope>NUCLEOTIDE SEQUENCE [LARGE SCALE GENOMIC DNA]</scope>
    <source>
        <strain evidence="6 7">CIB</strain>
    </source>
</reference>
<proteinExistence type="predicted"/>
<organism evidence="6 7">
    <name type="scientific">Talaromyces amestolkiae</name>
    <dbReference type="NCBI Taxonomy" id="1196081"/>
    <lineage>
        <taxon>Eukaryota</taxon>
        <taxon>Fungi</taxon>
        <taxon>Dikarya</taxon>
        <taxon>Ascomycota</taxon>
        <taxon>Pezizomycotina</taxon>
        <taxon>Eurotiomycetes</taxon>
        <taxon>Eurotiomycetidae</taxon>
        <taxon>Eurotiales</taxon>
        <taxon>Trichocomaceae</taxon>
        <taxon>Talaromyces</taxon>
        <taxon>Talaromyces sect. Talaromyces</taxon>
    </lineage>
</organism>
<gene>
    <name evidence="6" type="ORF">BHQ10_001699</name>
</gene>
<protein>
    <recommendedName>
        <fullName evidence="5">CAP-Gly domain-containing protein</fullName>
    </recommendedName>
</protein>
<keyword evidence="3" id="KW-0862">Zinc</keyword>
<evidence type="ECO:0000313" key="7">
    <source>
        <dbReference type="Proteomes" id="UP000249363"/>
    </source>
</evidence>
<dbReference type="GO" id="GO:0003723">
    <property type="term" value="F:RNA binding"/>
    <property type="evidence" value="ECO:0007669"/>
    <property type="project" value="TreeGrafter"/>
</dbReference>
<dbReference type="Gene3D" id="3.80.10.10">
    <property type="entry name" value="Ribonuclease Inhibitor"/>
    <property type="match status" value="1"/>
</dbReference>
<evidence type="ECO:0000256" key="2">
    <source>
        <dbReference type="ARBA" id="ARBA00022771"/>
    </source>
</evidence>
<feature type="region of interest" description="Disordered" evidence="4">
    <location>
        <begin position="603"/>
        <end position="640"/>
    </location>
</feature>
<dbReference type="Gene3D" id="3.30.160.60">
    <property type="entry name" value="Classic Zinc Finger"/>
    <property type="match status" value="1"/>
</dbReference>
<sequence>MSQKFNTGDRLSFDGALCTVRYIGDVEGTKGDWLGVEWDDPFRGKHSGEHKGKRYFTSGSFVRPTRPIDKPQSFLEALHQKYASEFEEEIAKRKAANNDAGFQMNDTIQFNGKVVEEVGFEKIRKQLAELQELKVVLLDGLRIAGVLAYDGQDESRYSEELQKIERTCPKITELDLTRNLIHRWRDVHDICKQLKKLRSLKLKAVAPMSVTGLPEKPMTVDEAFMLTLARLENLTSLNYSKITQQDRINGELYYLSLIGKELSASSASDEARILGAHPRYSALCETYGIPTIIRKSEGVQGSNIKPGSVAARLVTFEFYQMSSDSTSETAIDAASKLCLIPKTFDTYKIKTIVSRLFSLAPLRFRLVWETEEWDPVEEFNILGGEEWDSDDEGDHQHKRGERGGQNNDRTEPTVVKADGSKFVRREVELVDSTRQVGFWFDDNTDRPKYWCKHCQIYIRDTAFEKTQHEATGKHQGNLKRFLRDIHRNKEREEKESQRTKNEVQRLRTLVGGKPAGGDASQTRPAATAASAAATPRQASAEDRKKQIAQLAEMGVAVPEEYRREMALAGDWETISVRRITPAEFSKDDAENKLNIGVRKRKLENEEDEEEAQMVAQPRHKGWGNTTRDYPGAGGGEDGDLDALLMNTTTVKKRDVLDLKPTLQSLEAEDEAEPGTGENTEKDPDVSDMSKLLKKEEPGIEHSIEAPPLPAGDAPVVFKKRKNKAARQ</sequence>
<comment type="caution">
    <text evidence="6">The sequence shown here is derived from an EMBL/GenBank/DDBJ whole genome shotgun (WGS) entry which is preliminary data.</text>
</comment>
<dbReference type="SMART" id="SM00451">
    <property type="entry name" value="ZnF_U1"/>
    <property type="match status" value="1"/>
</dbReference>